<feature type="transmembrane region" description="Helical" evidence="10">
    <location>
        <begin position="12"/>
        <end position="29"/>
    </location>
</feature>
<keyword evidence="2 10" id="KW-0444">Lipid biosynthesis</keyword>
<comment type="caution">
    <text evidence="10">Lacks conserved residue(s) required for the propagation of feature annotation.</text>
</comment>
<dbReference type="PANTHER" id="PTHR11157">
    <property type="entry name" value="FATTY ACID ACYL TRANSFERASE-RELATED"/>
    <property type="match status" value="1"/>
</dbReference>
<dbReference type="AlphaFoldDB" id="A0A0L7RDJ4"/>
<dbReference type="InterPro" id="IPR002076">
    <property type="entry name" value="ELO_fam"/>
</dbReference>
<evidence type="ECO:0000256" key="5">
    <source>
        <dbReference type="ARBA" id="ARBA00022832"/>
    </source>
</evidence>
<evidence type="ECO:0000256" key="1">
    <source>
        <dbReference type="ARBA" id="ARBA00004141"/>
    </source>
</evidence>
<dbReference type="GO" id="GO:0030148">
    <property type="term" value="P:sphingolipid biosynthetic process"/>
    <property type="evidence" value="ECO:0007669"/>
    <property type="project" value="TreeGrafter"/>
</dbReference>
<evidence type="ECO:0000256" key="6">
    <source>
        <dbReference type="ARBA" id="ARBA00022989"/>
    </source>
</evidence>
<comment type="similarity">
    <text evidence="10">Belongs to the ELO family.</text>
</comment>
<evidence type="ECO:0000313" key="11">
    <source>
        <dbReference type="EMBL" id="KOC68918.1"/>
    </source>
</evidence>
<keyword evidence="8 10" id="KW-0472">Membrane</keyword>
<keyword evidence="12" id="KW-1185">Reference proteome</keyword>
<dbReference type="GO" id="GO:0034625">
    <property type="term" value="P:fatty acid elongation, monounsaturated fatty acid"/>
    <property type="evidence" value="ECO:0007669"/>
    <property type="project" value="TreeGrafter"/>
</dbReference>
<sequence>MVDSWPMMGSPGPMLCIVGTYLAFVLKVGPKMMEKRPAFQLNFLLIAYNAFQVLFSIWLTLRSLEPGVGPLIFSPKCNSANRTPIDINVQASVSIESSVVVLYREDDRASRHRVLRAAQEAKPSDLLARLPPHDDLGVLLVLPEISSRRTGCSDRYPQFFRAHRHVLVLPDRSTWPAIQEIPVVEEIHDRDPAGNTLSPYNFSPLSRRYAINDEHYSALQVQFLIMLGYLMMVLAMDCKVPKALTYFFLANVVIFIYLFLDFYRKAYKKKKV</sequence>
<proteinExistence type="inferred from homology"/>
<keyword evidence="7 10" id="KW-0443">Lipid metabolism</keyword>
<dbReference type="EMBL" id="KQ414614">
    <property type="protein sequence ID" value="KOC68918.1"/>
    <property type="molecule type" value="Genomic_DNA"/>
</dbReference>
<keyword evidence="6 10" id="KW-1133">Transmembrane helix</keyword>
<evidence type="ECO:0000256" key="10">
    <source>
        <dbReference type="RuleBase" id="RU361115"/>
    </source>
</evidence>
<organism evidence="11 12">
    <name type="scientific">Habropoda laboriosa</name>
    <dbReference type="NCBI Taxonomy" id="597456"/>
    <lineage>
        <taxon>Eukaryota</taxon>
        <taxon>Metazoa</taxon>
        <taxon>Ecdysozoa</taxon>
        <taxon>Arthropoda</taxon>
        <taxon>Hexapoda</taxon>
        <taxon>Insecta</taxon>
        <taxon>Pterygota</taxon>
        <taxon>Neoptera</taxon>
        <taxon>Endopterygota</taxon>
        <taxon>Hymenoptera</taxon>
        <taxon>Apocrita</taxon>
        <taxon>Aculeata</taxon>
        <taxon>Apoidea</taxon>
        <taxon>Anthophila</taxon>
        <taxon>Apidae</taxon>
        <taxon>Habropoda</taxon>
    </lineage>
</organism>
<evidence type="ECO:0000256" key="2">
    <source>
        <dbReference type="ARBA" id="ARBA00022516"/>
    </source>
</evidence>
<dbReference type="GO" id="GO:0042761">
    <property type="term" value="P:very long-chain fatty acid biosynthetic process"/>
    <property type="evidence" value="ECO:0007669"/>
    <property type="project" value="TreeGrafter"/>
</dbReference>
<dbReference type="EC" id="2.3.1.199" evidence="10"/>
<accession>A0A0L7RDJ4</accession>
<evidence type="ECO:0000256" key="3">
    <source>
        <dbReference type="ARBA" id="ARBA00022679"/>
    </source>
</evidence>
<feature type="transmembrane region" description="Helical" evidence="10">
    <location>
        <begin position="216"/>
        <end position="237"/>
    </location>
</feature>
<dbReference type="PANTHER" id="PTHR11157:SF103">
    <property type="entry name" value="ELONGATION OF VERY LONG CHAIN FATTY ACIDS PROTEIN"/>
    <property type="match status" value="1"/>
</dbReference>
<evidence type="ECO:0000256" key="8">
    <source>
        <dbReference type="ARBA" id="ARBA00023136"/>
    </source>
</evidence>
<dbReference type="GO" id="GO:0009922">
    <property type="term" value="F:fatty acid elongase activity"/>
    <property type="evidence" value="ECO:0007669"/>
    <property type="project" value="UniProtKB-EC"/>
</dbReference>
<gene>
    <name evidence="11" type="ORF">WH47_10906</name>
</gene>
<name>A0A0L7RDJ4_9HYME</name>
<keyword evidence="9 10" id="KW-0275">Fatty acid biosynthesis</keyword>
<dbReference type="Proteomes" id="UP000053825">
    <property type="component" value="Unassembled WGS sequence"/>
</dbReference>
<dbReference type="GO" id="GO:0034626">
    <property type="term" value="P:fatty acid elongation, polyunsaturated fatty acid"/>
    <property type="evidence" value="ECO:0007669"/>
    <property type="project" value="TreeGrafter"/>
</dbReference>
<dbReference type="Pfam" id="PF01151">
    <property type="entry name" value="ELO"/>
    <property type="match status" value="2"/>
</dbReference>
<evidence type="ECO:0000256" key="4">
    <source>
        <dbReference type="ARBA" id="ARBA00022692"/>
    </source>
</evidence>
<evidence type="ECO:0000256" key="7">
    <source>
        <dbReference type="ARBA" id="ARBA00023098"/>
    </source>
</evidence>
<evidence type="ECO:0000256" key="9">
    <source>
        <dbReference type="ARBA" id="ARBA00023160"/>
    </source>
</evidence>
<comment type="subcellular location">
    <subcellularLocation>
        <location evidence="1">Membrane</location>
        <topology evidence="1">Multi-pass membrane protein</topology>
    </subcellularLocation>
</comment>
<dbReference type="GO" id="GO:0019367">
    <property type="term" value="P:fatty acid elongation, saturated fatty acid"/>
    <property type="evidence" value="ECO:0007669"/>
    <property type="project" value="TreeGrafter"/>
</dbReference>
<evidence type="ECO:0000313" key="12">
    <source>
        <dbReference type="Proteomes" id="UP000053825"/>
    </source>
</evidence>
<keyword evidence="4 10" id="KW-0812">Transmembrane</keyword>
<feature type="transmembrane region" description="Helical" evidence="10">
    <location>
        <begin position="243"/>
        <end position="263"/>
    </location>
</feature>
<dbReference type="GO" id="GO:0005789">
    <property type="term" value="C:endoplasmic reticulum membrane"/>
    <property type="evidence" value="ECO:0007669"/>
    <property type="project" value="TreeGrafter"/>
</dbReference>
<dbReference type="OrthoDB" id="434092at2759"/>
<comment type="catalytic activity">
    <reaction evidence="10">
        <text>a very-long-chain acyl-CoA + malonyl-CoA + H(+) = a very-long-chain 3-oxoacyl-CoA + CO2 + CoA</text>
        <dbReference type="Rhea" id="RHEA:32727"/>
        <dbReference type="ChEBI" id="CHEBI:15378"/>
        <dbReference type="ChEBI" id="CHEBI:16526"/>
        <dbReference type="ChEBI" id="CHEBI:57287"/>
        <dbReference type="ChEBI" id="CHEBI:57384"/>
        <dbReference type="ChEBI" id="CHEBI:90725"/>
        <dbReference type="ChEBI" id="CHEBI:90736"/>
        <dbReference type="EC" id="2.3.1.199"/>
    </reaction>
</comment>
<dbReference type="STRING" id="597456.A0A0L7RDJ4"/>
<keyword evidence="5 10" id="KW-0276">Fatty acid metabolism</keyword>
<keyword evidence="3 10" id="KW-0808">Transferase</keyword>
<protein>
    <recommendedName>
        <fullName evidence="10">Elongation of very long chain fatty acids protein</fullName>
        <ecNumber evidence="10">2.3.1.199</ecNumber>
    </recommendedName>
    <alternativeName>
        <fullName evidence="10">Very-long-chain 3-oxoacyl-CoA synthase</fullName>
    </alternativeName>
</protein>
<reference evidence="11 12" key="1">
    <citation type="submission" date="2015-07" db="EMBL/GenBank/DDBJ databases">
        <title>The genome of Habropoda laboriosa.</title>
        <authorList>
            <person name="Pan H."/>
            <person name="Kapheim K."/>
        </authorList>
    </citation>
    <scope>NUCLEOTIDE SEQUENCE [LARGE SCALE GENOMIC DNA]</scope>
    <source>
        <strain evidence="11">0110345459</strain>
    </source>
</reference>